<comment type="caution">
    <text evidence="1">The sequence shown here is derived from an EMBL/GenBank/DDBJ whole genome shotgun (WGS) entry which is preliminary data.</text>
</comment>
<evidence type="ECO:0000313" key="2">
    <source>
        <dbReference type="Proteomes" id="UP000886595"/>
    </source>
</evidence>
<gene>
    <name evidence="1" type="ORF">Bca52824_090444</name>
</gene>
<dbReference type="Proteomes" id="UP000886595">
    <property type="component" value="Unassembled WGS sequence"/>
</dbReference>
<sequence length="135" mass="15248">MVVTHEEEAAKTQLVSIKEDLVVRALDHNKKAVRTCTDSTDLSGPGDQICITRHLRSFGVGAKIGLNLTSRESLCNVWARFGSYKSGPSLVDKVLIRWHQRRIKKMPLECDWLVWSWDRLALAVKTRGATTMNLD</sequence>
<reference evidence="1 2" key="1">
    <citation type="submission" date="2020-02" db="EMBL/GenBank/DDBJ databases">
        <authorList>
            <person name="Ma Q."/>
            <person name="Huang Y."/>
            <person name="Song X."/>
            <person name="Pei D."/>
        </authorList>
    </citation>
    <scope>NUCLEOTIDE SEQUENCE [LARGE SCALE GENOMIC DNA]</scope>
    <source>
        <strain evidence="1">Sxm20200214</strain>
        <tissue evidence="1">Leaf</tissue>
    </source>
</reference>
<proteinExistence type="predicted"/>
<dbReference type="AlphaFoldDB" id="A0A8X7TGG8"/>
<evidence type="ECO:0000313" key="1">
    <source>
        <dbReference type="EMBL" id="KAG2240872.1"/>
    </source>
</evidence>
<keyword evidence="2" id="KW-1185">Reference proteome</keyword>
<protein>
    <submittedName>
        <fullName evidence="1">Uncharacterized protein</fullName>
    </submittedName>
</protein>
<name>A0A8X7TGG8_BRACI</name>
<accession>A0A8X7TGG8</accession>
<dbReference type="EMBL" id="JAAMPC010001394">
    <property type="protein sequence ID" value="KAG2240872.1"/>
    <property type="molecule type" value="Genomic_DNA"/>
</dbReference>
<organism evidence="1 2">
    <name type="scientific">Brassica carinata</name>
    <name type="common">Ethiopian mustard</name>
    <name type="synonym">Abyssinian cabbage</name>
    <dbReference type="NCBI Taxonomy" id="52824"/>
    <lineage>
        <taxon>Eukaryota</taxon>
        <taxon>Viridiplantae</taxon>
        <taxon>Streptophyta</taxon>
        <taxon>Embryophyta</taxon>
        <taxon>Tracheophyta</taxon>
        <taxon>Spermatophyta</taxon>
        <taxon>Magnoliopsida</taxon>
        <taxon>eudicotyledons</taxon>
        <taxon>Gunneridae</taxon>
        <taxon>Pentapetalae</taxon>
        <taxon>rosids</taxon>
        <taxon>malvids</taxon>
        <taxon>Brassicales</taxon>
        <taxon>Brassicaceae</taxon>
        <taxon>Brassiceae</taxon>
        <taxon>Brassica</taxon>
    </lineage>
</organism>
<dbReference type="OrthoDB" id="10618468at2759"/>